<proteinExistence type="predicted"/>
<reference evidence="2" key="1">
    <citation type="submission" date="2018-12" db="EMBL/GenBank/DDBJ databases">
        <title>Novel natural products biosynthetic potential of the class Ktedonobacteria.</title>
        <authorList>
            <person name="Zheng Y."/>
            <person name="Saitou A."/>
            <person name="Wang C.M."/>
            <person name="Toyoda A."/>
            <person name="Minakuchi Y."/>
            <person name="Sekiguchi Y."/>
            <person name="Ueda K."/>
            <person name="Takano H."/>
            <person name="Sakai Y."/>
            <person name="Yokota A."/>
            <person name="Yabe S."/>
        </authorList>
    </citation>
    <scope>NUCLEOTIDE SEQUENCE</scope>
    <source>
        <strain evidence="2">COM3</strain>
    </source>
</reference>
<evidence type="ECO:0000256" key="1">
    <source>
        <dbReference type="SAM" id="Coils"/>
    </source>
</evidence>
<feature type="coiled-coil region" evidence="1">
    <location>
        <begin position="103"/>
        <end position="130"/>
    </location>
</feature>
<protein>
    <submittedName>
        <fullName evidence="2">Phosphonate C-P lyase system protein PhnG</fullName>
    </submittedName>
</protein>
<dbReference type="GO" id="GO:0015716">
    <property type="term" value="P:organic phosphonate transport"/>
    <property type="evidence" value="ECO:0007669"/>
    <property type="project" value="InterPro"/>
</dbReference>
<dbReference type="AlphaFoldDB" id="A0A455STV3"/>
<dbReference type="Pfam" id="PF06754">
    <property type="entry name" value="PhnG"/>
    <property type="match status" value="1"/>
</dbReference>
<gene>
    <name evidence="2" type="ORF">KTC_56690</name>
</gene>
<dbReference type="GO" id="GO:0016829">
    <property type="term" value="F:lyase activity"/>
    <property type="evidence" value="ECO:0007669"/>
    <property type="project" value="UniProtKB-KW"/>
</dbReference>
<evidence type="ECO:0000313" key="2">
    <source>
        <dbReference type="EMBL" id="BBH90918.1"/>
    </source>
</evidence>
<sequence>MNYYAILANSPEEKVNQLAEHVLKTYPQSHIKLLSSPRQGLVMLRVRETVANSRFNAGELLVTEVRLELDKQFGFGMVLGESARKAMGIALIDAAIRKGGALAEQLKQQITELDQQLHHERRRLQALVAKTKVNFERM</sequence>
<keyword evidence="2" id="KW-0456">Lyase</keyword>
<dbReference type="InterPro" id="IPR009609">
    <property type="entry name" value="Phosphonate_metab_PhnG"/>
</dbReference>
<dbReference type="GO" id="GO:0019634">
    <property type="term" value="P:organic phosphonate metabolic process"/>
    <property type="evidence" value="ECO:0007669"/>
    <property type="project" value="InterPro"/>
</dbReference>
<accession>A0A455STV3</accession>
<dbReference type="NCBIfam" id="TIGR03293">
    <property type="entry name" value="PhnG_redo"/>
    <property type="match status" value="1"/>
</dbReference>
<dbReference type="EMBL" id="AP019376">
    <property type="protein sequence ID" value="BBH90918.1"/>
    <property type="molecule type" value="Genomic_DNA"/>
</dbReference>
<organism evidence="2">
    <name type="scientific">Thermosporothrix sp. COM3</name>
    <dbReference type="NCBI Taxonomy" id="2490863"/>
    <lineage>
        <taxon>Bacteria</taxon>
        <taxon>Bacillati</taxon>
        <taxon>Chloroflexota</taxon>
        <taxon>Ktedonobacteria</taxon>
        <taxon>Ktedonobacterales</taxon>
        <taxon>Thermosporotrichaceae</taxon>
        <taxon>Thermosporothrix</taxon>
    </lineage>
</organism>
<keyword evidence="1" id="KW-0175">Coiled coil</keyword>
<name>A0A455STV3_9CHLR</name>